<accession>A0A9W2YQJ0</accession>
<dbReference type="OrthoDB" id="6129522at2759"/>
<feature type="transmembrane region" description="Helical" evidence="1">
    <location>
        <begin position="99"/>
        <end position="123"/>
    </location>
</feature>
<keyword evidence="1" id="KW-0472">Membrane</keyword>
<feature type="transmembrane region" description="Helical" evidence="1">
    <location>
        <begin position="74"/>
        <end position="93"/>
    </location>
</feature>
<gene>
    <name evidence="3" type="primary">LOC106072908</name>
</gene>
<keyword evidence="1" id="KW-1133">Transmembrane helix</keyword>
<reference evidence="3" key="1">
    <citation type="submission" date="2025-08" db="UniProtKB">
        <authorList>
            <consortium name="RefSeq"/>
        </authorList>
    </citation>
    <scope>IDENTIFICATION</scope>
</reference>
<evidence type="ECO:0000256" key="1">
    <source>
        <dbReference type="SAM" id="Phobius"/>
    </source>
</evidence>
<feature type="transmembrane region" description="Helical" evidence="1">
    <location>
        <begin position="227"/>
        <end position="247"/>
    </location>
</feature>
<dbReference type="RefSeq" id="XP_055865046.1">
    <property type="nucleotide sequence ID" value="XM_056009071.1"/>
</dbReference>
<sequence length="515" mass="58657">MQAFIDTYKLHNLISREITPLTCPGYVWAWHIFYDCVLTTANLSGYFLAGVSSVLWLVGWVIQVRHVYQVSVTSVWFLVWLYLVADVFSLIGAVMSMQIMLIILNDVMVCSVEVCLLACLALITCSKCFKVIGFDANLYKQFKLLFSKPSSGTVFLALTFVFILLVVSLTNTLTIFSGIQEIPMTHEYFVLFTFRHTNILSCLLSDTRIFCLVYFQTHEYFVLLTMLGRLFGCLSCFCRLGIEVTLVRIISLPTSTANVSWRISCCIHVLSDMLFLLAVLLQSGGFQMAISTLPWLIKRFMQAFLLICKLCCLTWTSVCCHSDIAHSADTGQQDGGNKVNLKYKQLVDGSESDTSEDHILYDKAWTAVPAKFDQQYQQFNNIEQLGFLQKLDHRHDVISTTESDWTSLSQEQEITINQYEIKENGRKNETGEQTFRHLCHDLKSDRPDLSLDLTSSVERVKSWISSSTPDEEMPPSLTLTLNLDSPHRNGDLNSELDHRRMFYSGMVLSPRKNSF</sequence>
<evidence type="ECO:0000313" key="3">
    <source>
        <dbReference type="RefSeq" id="XP_055865046.1"/>
    </source>
</evidence>
<organism evidence="2 3">
    <name type="scientific">Biomphalaria glabrata</name>
    <name type="common">Bloodfluke planorb</name>
    <name type="synonym">Freshwater snail</name>
    <dbReference type="NCBI Taxonomy" id="6526"/>
    <lineage>
        <taxon>Eukaryota</taxon>
        <taxon>Metazoa</taxon>
        <taxon>Spiralia</taxon>
        <taxon>Lophotrochozoa</taxon>
        <taxon>Mollusca</taxon>
        <taxon>Gastropoda</taxon>
        <taxon>Heterobranchia</taxon>
        <taxon>Euthyneura</taxon>
        <taxon>Panpulmonata</taxon>
        <taxon>Hygrophila</taxon>
        <taxon>Lymnaeoidea</taxon>
        <taxon>Planorbidae</taxon>
        <taxon>Biomphalaria</taxon>
    </lineage>
</organism>
<feature type="transmembrane region" description="Helical" evidence="1">
    <location>
        <begin position="153"/>
        <end position="176"/>
    </location>
</feature>
<name>A0A9W2YQJ0_BIOGL</name>
<evidence type="ECO:0000313" key="2">
    <source>
        <dbReference type="Proteomes" id="UP001165740"/>
    </source>
</evidence>
<keyword evidence="1" id="KW-0812">Transmembrane</keyword>
<feature type="transmembrane region" description="Helical" evidence="1">
    <location>
        <begin position="43"/>
        <end position="62"/>
    </location>
</feature>
<dbReference type="AlphaFoldDB" id="A0A9W2YQJ0"/>
<dbReference type="Proteomes" id="UP001165740">
    <property type="component" value="Chromosome 13"/>
</dbReference>
<protein>
    <submittedName>
        <fullName evidence="3">Uncharacterized protein LOC106072908 isoform X1</fullName>
    </submittedName>
</protein>
<proteinExistence type="predicted"/>
<keyword evidence="2" id="KW-1185">Reference proteome</keyword>
<feature type="transmembrane region" description="Helical" evidence="1">
    <location>
        <begin position="196"/>
        <end position="215"/>
    </location>
</feature>
<dbReference type="GeneID" id="106072908"/>